<dbReference type="InterPro" id="IPR010730">
    <property type="entry name" value="HET"/>
</dbReference>
<sequence>MAFSYPPLPGGDALRLLTLKAGGFYDPLQGDLVPIAFSAKPKYLALSYTWGDPTSKQLGLPVTFTKLVAAATGNNSDNEELTECQKEAILELNGHGVPIKHNLALALHYIRSASHPLTIWVDAVCINQADIDERNSQVALMALIYSRAAAVVTWLGLNGPEVMGALQGLGEDGGIKAAMAMKDVYELGNSKELASWFAEYTASPTSGVGARNARAAGEKEALERIAAANQLGDAMVMPTGYWRRVWVVQEVCLAQRVLFAYGPTLLADEEAVRRAAAQRGGGAPPGAAGGMDNMLEARRRRFGEAMRLETLVEDFAGQLCSEARDKIYGLVGLANDVNADADADDGRHWEVVRDDGSADVDLVIDYRRAYYDIWCDVVQYLFRCPFYFVPPHLDTDEGELARLRHERLTRVVRFAGLVQNTLQDEVERELARLAATSSSSSSPSAGQDMEARLRGPKLLGRHLVPARGYLAGKIVGLGPSYAAFVGSFRHQTAWRTGWRRHYRKEQDLQQLREMEERYAAKILEYREADVARVARIRTNAGGGGGGDDFVAFYSPDDGPLDELTNPQQQGGADDGARILDNLLAGRAARDDDDRPDGAPGDGGEVRRFLGTNYCMGLAPPGAAAGDWVLRFWDCDAAVVVRPDDPRDPRSPCALVGRADVADIHDRKGQWGDTVADAALTRQAYDGAGEDRRMDMVMSWRTLQLVTASIAT</sequence>
<reference evidence="2" key="1">
    <citation type="submission" date="2016-03" db="EMBL/GenBank/DDBJ databases">
        <title>Draft genome sequence of Rosellinia necatrix.</title>
        <authorList>
            <person name="Kanematsu S."/>
        </authorList>
    </citation>
    <scope>NUCLEOTIDE SEQUENCE [LARGE SCALE GENOMIC DNA]</scope>
    <source>
        <strain evidence="2">W97</strain>
    </source>
</reference>
<dbReference type="STRING" id="77044.A0A1W2TVG9"/>
<evidence type="ECO:0000259" key="1">
    <source>
        <dbReference type="Pfam" id="PF06985"/>
    </source>
</evidence>
<dbReference type="OMA" id="YIRSASH"/>
<dbReference type="PANTHER" id="PTHR24148">
    <property type="entry name" value="ANKYRIN REPEAT DOMAIN-CONTAINING PROTEIN 39 HOMOLOG-RELATED"/>
    <property type="match status" value="1"/>
</dbReference>
<accession>A0A1W2TVG9</accession>
<gene>
    <name evidence="2" type="ORF">SAMD00023353_9200370</name>
</gene>
<name>A0A1W2TVG9_ROSNE</name>
<organism evidence="2">
    <name type="scientific">Rosellinia necatrix</name>
    <name type="common">White root-rot fungus</name>
    <dbReference type="NCBI Taxonomy" id="77044"/>
    <lineage>
        <taxon>Eukaryota</taxon>
        <taxon>Fungi</taxon>
        <taxon>Dikarya</taxon>
        <taxon>Ascomycota</taxon>
        <taxon>Pezizomycotina</taxon>
        <taxon>Sordariomycetes</taxon>
        <taxon>Xylariomycetidae</taxon>
        <taxon>Xylariales</taxon>
        <taxon>Xylariaceae</taxon>
        <taxon>Rosellinia</taxon>
    </lineage>
</organism>
<evidence type="ECO:0000313" key="3">
    <source>
        <dbReference type="Proteomes" id="UP000054516"/>
    </source>
</evidence>
<proteinExistence type="predicted"/>
<dbReference type="Proteomes" id="UP000054516">
    <property type="component" value="Unassembled WGS sequence"/>
</dbReference>
<dbReference type="AlphaFoldDB" id="A0A1W2TVG9"/>
<keyword evidence="3" id="KW-1185">Reference proteome</keyword>
<dbReference type="PANTHER" id="PTHR24148:SF64">
    <property type="entry name" value="HETEROKARYON INCOMPATIBILITY DOMAIN-CONTAINING PROTEIN"/>
    <property type="match status" value="1"/>
</dbReference>
<dbReference type="InterPro" id="IPR052895">
    <property type="entry name" value="HetReg/Transcr_Mod"/>
</dbReference>
<feature type="domain" description="Heterokaryon incompatibility" evidence="1">
    <location>
        <begin position="43"/>
        <end position="250"/>
    </location>
</feature>
<protein>
    <submittedName>
        <fullName evidence="2">Putative HET domain-containing protein</fullName>
    </submittedName>
</protein>
<dbReference type="OrthoDB" id="5386682at2759"/>
<dbReference type="EMBL" id="DF977537">
    <property type="protein sequence ID" value="GAP92621.2"/>
    <property type="molecule type" value="Genomic_DNA"/>
</dbReference>
<dbReference type="Pfam" id="PF06985">
    <property type="entry name" value="HET"/>
    <property type="match status" value="1"/>
</dbReference>
<evidence type="ECO:0000313" key="2">
    <source>
        <dbReference type="EMBL" id="GAP92621.2"/>
    </source>
</evidence>